<organism evidence="2 3">
    <name type="scientific">Streptomyces griseoluteus</name>
    <dbReference type="NCBI Taxonomy" id="29306"/>
    <lineage>
        <taxon>Bacteria</taxon>
        <taxon>Bacillati</taxon>
        <taxon>Actinomycetota</taxon>
        <taxon>Actinomycetes</taxon>
        <taxon>Kitasatosporales</taxon>
        <taxon>Streptomycetaceae</taxon>
        <taxon>Streptomyces</taxon>
    </lineage>
</organism>
<dbReference type="GeneID" id="91530178"/>
<dbReference type="Gene3D" id="3.10.450.40">
    <property type="match status" value="1"/>
</dbReference>
<gene>
    <name evidence="2" type="ORF">E5082_09625</name>
</gene>
<evidence type="ECO:0000313" key="2">
    <source>
        <dbReference type="EMBL" id="TGN84638.1"/>
    </source>
</evidence>
<sequence>MESDIHGRGLAFPVRLGPAGLVESAGLRKIRESITIILGTQYGERVMRPDFGCNLARLMFAPNNASTASLARYYVEEGLTRWEPRIELVEVSVTNDSLKAALHIDITYRLRATQTTDTLVHTFHLERT</sequence>
<name>A0A4Z1DMN3_STRGP</name>
<feature type="domain" description="IraD/Gp25-like" evidence="1">
    <location>
        <begin position="26"/>
        <end position="114"/>
    </location>
</feature>
<dbReference type="Pfam" id="PF04965">
    <property type="entry name" value="GPW_gp25"/>
    <property type="match status" value="1"/>
</dbReference>
<dbReference type="SUPFAM" id="SSF160719">
    <property type="entry name" value="gpW/gp25-like"/>
    <property type="match status" value="1"/>
</dbReference>
<keyword evidence="3" id="KW-1185">Reference proteome</keyword>
<evidence type="ECO:0000259" key="1">
    <source>
        <dbReference type="Pfam" id="PF04965"/>
    </source>
</evidence>
<dbReference type="RefSeq" id="WP_135790861.1">
    <property type="nucleotide sequence ID" value="NZ_BNBQ01000003.1"/>
</dbReference>
<comment type="caution">
    <text evidence="2">The sequence shown here is derived from an EMBL/GenBank/DDBJ whole genome shotgun (WGS) entry which is preliminary data.</text>
</comment>
<dbReference type="AlphaFoldDB" id="A0A4Z1DMN3"/>
<dbReference type="EMBL" id="SRRU01000003">
    <property type="protein sequence ID" value="TGN84638.1"/>
    <property type="molecule type" value="Genomic_DNA"/>
</dbReference>
<proteinExistence type="predicted"/>
<protein>
    <submittedName>
        <fullName evidence="2">Baseplate protein</fullName>
    </submittedName>
</protein>
<dbReference type="Proteomes" id="UP000298513">
    <property type="component" value="Unassembled WGS sequence"/>
</dbReference>
<evidence type="ECO:0000313" key="3">
    <source>
        <dbReference type="Proteomes" id="UP000298513"/>
    </source>
</evidence>
<reference evidence="2 3" key="1">
    <citation type="submission" date="2019-04" db="EMBL/GenBank/DDBJ databases">
        <title>Streptomyces sp. nov. Bv016 isolated from bark of Buahinia variegata.</title>
        <authorList>
            <person name="Kanchanasin P."/>
            <person name="Tanasupawat S."/>
            <person name="Yuki M."/>
            <person name="Kudo T."/>
        </authorList>
    </citation>
    <scope>NUCLEOTIDE SEQUENCE [LARGE SCALE GENOMIC DNA]</scope>
    <source>
        <strain evidence="2 3">JCM 4765</strain>
    </source>
</reference>
<accession>A0A4Z1DMN3</accession>
<dbReference type="InterPro" id="IPR007048">
    <property type="entry name" value="IraD/Gp25-like"/>
</dbReference>